<dbReference type="AlphaFoldDB" id="A0A6P6RZN4"/>
<protein>
    <recommendedName>
        <fullName evidence="3">mRNA 5'-phosphatase</fullName>
        <ecNumber evidence="3">3.6.1.74</ecNumber>
    </recommendedName>
</protein>
<evidence type="ECO:0000256" key="5">
    <source>
        <dbReference type="SAM" id="MobiDB-lite"/>
    </source>
</evidence>
<organism evidence="6 7">
    <name type="scientific">Cyclospora cayetanensis</name>
    <dbReference type="NCBI Taxonomy" id="88456"/>
    <lineage>
        <taxon>Eukaryota</taxon>
        <taxon>Sar</taxon>
        <taxon>Alveolata</taxon>
        <taxon>Apicomplexa</taxon>
        <taxon>Conoidasida</taxon>
        <taxon>Coccidia</taxon>
        <taxon>Eucoccidiorida</taxon>
        <taxon>Eimeriorina</taxon>
        <taxon>Eimeriidae</taxon>
        <taxon>Cyclospora</taxon>
    </lineage>
</organism>
<dbReference type="PANTHER" id="PTHR28118:SF1">
    <property type="entry name" value="POLYNUCLEOTIDE 5'-TRIPHOSPHATASE CTL1-RELATED"/>
    <property type="match status" value="1"/>
</dbReference>
<feature type="region of interest" description="Disordered" evidence="5">
    <location>
        <begin position="1"/>
        <end position="49"/>
    </location>
</feature>
<keyword evidence="6" id="KW-1185">Reference proteome</keyword>
<dbReference type="Gene3D" id="3.20.100.10">
    <property type="entry name" value="mRNA triphosphatase Cet1-like"/>
    <property type="match status" value="1"/>
</dbReference>
<accession>A0A6P6RZN4</accession>
<reference evidence="7" key="1">
    <citation type="submission" date="2025-08" db="UniProtKB">
        <authorList>
            <consortium name="RefSeq"/>
        </authorList>
    </citation>
    <scope>IDENTIFICATION</scope>
</reference>
<name>A0A6P6RZN4_9EIME</name>
<keyword evidence="1" id="KW-0507">mRNA processing</keyword>
<dbReference type="InterPro" id="IPR037009">
    <property type="entry name" value="mRNA_triPase_Cet1_sf"/>
</dbReference>
<evidence type="ECO:0000256" key="1">
    <source>
        <dbReference type="ARBA" id="ARBA00022664"/>
    </source>
</evidence>
<dbReference type="EC" id="3.6.1.74" evidence="3"/>
<dbReference type="GO" id="GO:0140818">
    <property type="term" value="F:mRNA 5'-triphosphate monophosphatase activity"/>
    <property type="evidence" value="ECO:0007669"/>
    <property type="project" value="UniProtKB-EC"/>
</dbReference>
<dbReference type="InterPro" id="IPR033469">
    <property type="entry name" value="CYTH-like_dom_sf"/>
</dbReference>
<evidence type="ECO:0000256" key="2">
    <source>
        <dbReference type="ARBA" id="ARBA00022801"/>
    </source>
</evidence>
<dbReference type="GO" id="GO:0004651">
    <property type="term" value="F:polynucleotide 5'-phosphatase activity"/>
    <property type="evidence" value="ECO:0007669"/>
    <property type="project" value="InterPro"/>
</dbReference>
<proteinExistence type="predicted"/>
<feature type="compositionally biased region" description="Gly residues" evidence="5">
    <location>
        <begin position="404"/>
        <end position="418"/>
    </location>
</feature>
<evidence type="ECO:0000256" key="3">
    <source>
        <dbReference type="ARBA" id="ARBA00035028"/>
    </source>
</evidence>
<evidence type="ECO:0000313" key="6">
    <source>
        <dbReference type="Proteomes" id="UP000515125"/>
    </source>
</evidence>
<evidence type="ECO:0000313" key="7">
    <source>
        <dbReference type="RefSeq" id="XP_026193401.1"/>
    </source>
</evidence>
<dbReference type="GO" id="GO:0006397">
    <property type="term" value="P:mRNA processing"/>
    <property type="evidence" value="ECO:0007669"/>
    <property type="project" value="UniProtKB-KW"/>
</dbReference>
<feature type="compositionally biased region" description="Low complexity" evidence="5">
    <location>
        <begin position="1"/>
        <end position="31"/>
    </location>
</feature>
<feature type="region of interest" description="Disordered" evidence="5">
    <location>
        <begin position="212"/>
        <end position="255"/>
    </location>
</feature>
<feature type="region of interest" description="Disordered" evidence="5">
    <location>
        <begin position="400"/>
        <end position="425"/>
    </location>
</feature>
<dbReference type="OrthoDB" id="272147at2759"/>
<evidence type="ECO:0000256" key="4">
    <source>
        <dbReference type="ARBA" id="ARBA00047740"/>
    </source>
</evidence>
<sequence length="590" mass="63162">MTSLPALPPAAAAHAAPAAASPEPAAAASSLQTQERRQHNTSDSIPRGPLPTSLLVLAEALDGSFCPLINELTQQLVQQLLLLHEEHPCLFQLAESPSGGPHEGSLRNSPGLPAFSLEVEGRLGVIRERDSGSRLQLPVASHAVLQPSFCMQVGGPSGGPPEGEEGPQARFVAGVSPAQFADLKELLLKNVALNSRAAGRRLQVHLALMGIEPSSGGSLESPDEHTDTEEEEDSLNASPAVRSRQQEKGSIQSSRVMRGGGVYSLEGEDWTVLSEKETEENYFHIPALQAAARFSSLRGPSLPGGRGGPLLGMSGLPGASMHIQNLNQLLVNPGIYKRGLLQWNVYTGADKDDAFRSTELWSSSAAGAEDVAERPRVDYRLAINFEHKIEVKELQKSLMQAGGAPQGRGASAGYGGSVGSAEPQLRRQRHRQSLAILHKQKTGDPRPLWCLCATFLSLLRELAAPLNSPLGVKGGPTKDVSRLTNGVALAEGEWADLGDVQLTEAEGSAFKHFLSDRLPLIGDYAYRAVAQSMKAKSADGTEVAPSLCEFLKNPEVEQKCLYTHNKTQIPGPWIPHRDADGRVHLVELQR</sequence>
<keyword evidence="2" id="KW-0378">Hydrolase</keyword>
<gene>
    <name evidence="7" type="primary">LOC34624470</name>
</gene>
<dbReference type="SUPFAM" id="SSF55154">
    <property type="entry name" value="CYTH-like phosphatases"/>
    <property type="match status" value="1"/>
</dbReference>
<dbReference type="InterPro" id="IPR040343">
    <property type="entry name" value="Cet1/Ctl1"/>
</dbReference>
<dbReference type="GeneID" id="34624470"/>
<dbReference type="PANTHER" id="PTHR28118">
    <property type="entry name" value="POLYNUCLEOTIDE 5'-TRIPHOSPHATASE-RELATED"/>
    <property type="match status" value="1"/>
</dbReference>
<dbReference type="Proteomes" id="UP000515125">
    <property type="component" value="Unplaced"/>
</dbReference>
<comment type="catalytic activity">
    <reaction evidence="4">
        <text>a 5'-end triphospho-ribonucleoside in mRNA + H2O = a 5'-end diphospho-ribonucleoside in mRNA + phosphate + H(+)</text>
        <dbReference type="Rhea" id="RHEA:67004"/>
        <dbReference type="Rhea" id="RHEA-COMP:17164"/>
        <dbReference type="Rhea" id="RHEA-COMP:17165"/>
        <dbReference type="ChEBI" id="CHEBI:15377"/>
        <dbReference type="ChEBI" id="CHEBI:15378"/>
        <dbReference type="ChEBI" id="CHEBI:43474"/>
        <dbReference type="ChEBI" id="CHEBI:167616"/>
        <dbReference type="ChEBI" id="CHEBI:167618"/>
        <dbReference type="EC" id="3.6.1.74"/>
    </reaction>
    <physiologicalReaction direction="left-to-right" evidence="4">
        <dbReference type="Rhea" id="RHEA:67005"/>
    </physiologicalReaction>
</comment>
<dbReference type="RefSeq" id="XP_026193401.1">
    <property type="nucleotide sequence ID" value="XM_026337616.1"/>
</dbReference>